<dbReference type="EMBL" id="CP021330">
    <property type="protein sequence ID" value="AVX03928.1"/>
    <property type="molecule type" value="Genomic_DNA"/>
</dbReference>
<dbReference type="Pfam" id="PF07729">
    <property type="entry name" value="FCD"/>
    <property type="match status" value="1"/>
</dbReference>
<dbReference type="SMART" id="SM00345">
    <property type="entry name" value="HTH_GNTR"/>
    <property type="match status" value="1"/>
</dbReference>
<keyword evidence="6" id="KW-1185">Reference proteome</keyword>
<reference evidence="5 6" key="1">
    <citation type="submission" date="2017-05" db="EMBL/GenBank/DDBJ databases">
        <title>Genome Analysis of Maritalea myrionectae HL2708#5.</title>
        <authorList>
            <consortium name="Cotde Inc.-PKNU"/>
            <person name="Jang D."/>
            <person name="Oh H.-M."/>
        </authorList>
    </citation>
    <scope>NUCLEOTIDE SEQUENCE [LARGE SCALE GENOMIC DNA]</scope>
    <source>
        <strain evidence="5 6">HL2708#5</strain>
    </source>
</reference>
<gene>
    <name evidence="5" type="ORF">MXMO3_01398</name>
</gene>
<evidence type="ECO:0000259" key="4">
    <source>
        <dbReference type="PROSITE" id="PS50949"/>
    </source>
</evidence>
<dbReference type="Proteomes" id="UP000258927">
    <property type="component" value="Chromosome"/>
</dbReference>
<keyword evidence="2" id="KW-0238">DNA-binding</keyword>
<dbReference type="Gene3D" id="1.20.120.530">
    <property type="entry name" value="GntR ligand-binding domain-like"/>
    <property type="match status" value="1"/>
</dbReference>
<dbReference type="PANTHER" id="PTHR43537">
    <property type="entry name" value="TRANSCRIPTIONAL REGULATOR, GNTR FAMILY"/>
    <property type="match status" value="1"/>
</dbReference>
<organism evidence="5 6">
    <name type="scientific">Maritalea myrionectae</name>
    <dbReference type="NCBI Taxonomy" id="454601"/>
    <lineage>
        <taxon>Bacteria</taxon>
        <taxon>Pseudomonadati</taxon>
        <taxon>Pseudomonadota</taxon>
        <taxon>Alphaproteobacteria</taxon>
        <taxon>Hyphomicrobiales</taxon>
        <taxon>Devosiaceae</taxon>
        <taxon>Maritalea</taxon>
    </lineage>
</organism>
<dbReference type="AlphaFoldDB" id="A0A2R4MD12"/>
<dbReference type="CDD" id="cd07377">
    <property type="entry name" value="WHTH_GntR"/>
    <property type="match status" value="1"/>
</dbReference>
<dbReference type="KEGG" id="mmyr:MXMO3_01398"/>
<dbReference type="SMART" id="SM00895">
    <property type="entry name" value="FCD"/>
    <property type="match status" value="1"/>
</dbReference>
<dbReference type="PANTHER" id="PTHR43537:SF24">
    <property type="entry name" value="GLUCONATE OPERON TRANSCRIPTIONAL REPRESSOR"/>
    <property type="match status" value="1"/>
</dbReference>
<dbReference type="InterPro" id="IPR011711">
    <property type="entry name" value="GntR_C"/>
</dbReference>
<dbReference type="GO" id="GO:0003677">
    <property type="term" value="F:DNA binding"/>
    <property type="evidence" value="ECO:0007669"/>
    <property type="project" value="UniProtKB-KW"/>
</dbReference>
<dbReference type="Gene3D" id="1.10.10.10">
    <property type="entry name" value="Winged helix-like DNA-binding domain superfamily/Winged helix DNA-binding domain"/>
    <property type="match status" value="1"/>
</dbReference>
<keyword evidence="1" id="KW-0805">Transcription regulation</keyword>
<feature type="domain" description="HTH gntR-type" evidence="4">
    <location>
        <begin position="3"/>
        <end position="70"/>
    </location>
</feature>
<dbReference type="SUPFAM" id="SSF46785">
    <property type="entry name" value="Winged helix' DNA-binding domain"/>
    <property type="match status" value="1"/>
</dbReference>
<dbReference type="STRING" id="1122213.GCA_000423365_01396"/>
<evidence type="ECO:0000256" key="3">
    <source>
        <dbReference type="ARBA" id="ARBA00023163"/>
    </source>
</evidence>
<sequence>MSESSVESVVQMITDAVRTGRLAPGMRLVEAEFTQNLGVSRSTVREGFQRLIAAGLLISERHRGVSVRQFSRKQVQDLYVLRGTLEALGVELATPFVQASPDHVLDLQRQMDAAEEARDLTAFSQLNTEFHHYLAELADNEYLQSVILQFETSIYWLQFRVLVDQQSVFRTNQDHRVIVEHMVAGRSIEAAAAMRQHILNAGDMVQALPSSHFKLEPASQA</sequence>
<dbReference type="InterPro" id="IPR036390">
    <property type="entry name" value="WH_DNA-bd_sf"/>
</dbReference>
<accession>A0A2R4MD12</accession>
<dbReference type="Pfam" id="PF00392">
    <property type="entry name" value="GntR"/>
    <property type="match status" value="1"/>
</dbReference>
<dbReference type="GO" id="GO:0003700">
    <property type="term" value="F:DNA-binding transcription factor activity"/>
    <property type="evidence" value="ECO:0007669"/>
    <property type="project" value="InterPro"/>
</dbReference>
<name>A0A2R4MD12_9HYPH</name>
<evidence type="ECO:0000256" key="2">
    <source>
        <dbReference type="ARBA" id="ARBA00023125"/>
    </source>
</evidence>
<dbReference type="RefSeq" id="WP_245985816.1">
    <property type="nucleotide sequence ID" value="NZ_CP021330.1"/>
</dbReference>
<dbReference type="PROSITE" id="PS50949">
    <property type="entry name" value="HTH_GNTR"/>
    <property type="match status" value="1"/>
</dbReference>
<evidence type="ECO:0000313" key="6">
    <source>
        <dbReference type="Proteomes" id="UP000258927"/>
    </source>
</evidence>
<proteinExistence type="predicted"/>
<protein>
    <submittedName>
        <fullName evidence="5">Putative HTH-type transcriptional regulator YdhC</fullName>
    </submittedName>
</protein>
<dbReference type="InterPro" id="IPR036388">
    <property type="entry name" value="WH-like_DNA-bd_sf"/>
</dbReference>
<evidence type="ECO:0000256" key="1">
    <source>
        <dbReference type="ARBA" id="ARBA00023015"/>
    </source>
</evidence>
<dbReference type="SUPFAM" id="SSF48008">
    <property type="entry name" value="GntR ligand-binding domain-like"/>
    <property type="match status" value="1"/>
</dbReference>
<dbReference type="InterPro" id="IPR008920">
    <property type="entry name" value="TF_FadR/GntR_C"/>
</dbReference>
<keyword evidence="3" id="KW-0804">Transcription</keyword>
<dbReference type="InterPro" id="IPR000524">
    <property type="entry name" value="Tscrpt_reg_HTH_GntR"/>
</dbReference>
<evidence type="ECO:0000313" key="5">
    <source>
        <dbReference type="EMBL" id="AVX03928.1"/>
    </source>
</evidence>